<dbReference type="InterPro" id="IPR053041">
    <property type="entry name" value="Transglut-like_Superfamily_Mod"/>
</dbReference>
<feature type="domain" description="LIM zinc-binding" evidence="5">
    <location>
        <begin position="9"/>
        <end position="90"/>
    </location>
</feature>
<dbReference type="PANTHER" id="PTHR47020:SF1">
    <property type="entry name" value="HILLARIN"/>
    <property type="match status" value="1"/>
</dbReference>
<dbReference type="SUPFAM" id="SSF54001">
    <property type="entry name" value="Cysteine proteinases"/>
    <property type="match status" value="1"/>
</dbReference>
<evidence type="ECO:0000259" key="5">
    <source>
        <dbReference type="PROSITE" id="PS50023"/>
    </source>
</evidence>
<dbReference type="AlphaFoldDB" id="B0VZ01"/>
<dbReference type="FunCoup" id="B0VZ01">
    <property type="interactions" value="72"/>
</dbReference>
<dbReference type="PROSITE" id="PS00478">
    <property type="entry name" value="LIM_DOMAIN_1"/>
    <property type="match status" value="1"/>
</dbReference>
<proteinExistence type="predicted"/>
<gene>
    <name evidence="7" type="primary">6030941</name>
    <name evidence="6" type="ORF">CpipJ_CPIJ000133</name>
</gene>
<evidence type="ECO:0000256" key="4">
    <source>
        <dbReference type="PROSITE-ProRule" id="PRU00125"/>
    </source>
</evidence>
<dbReference type="Gene3D" id="2.10.110.10">
    <property type="entry name" value="Cysteine Rich Protein"/>
    <property type="match status" value="1"/>
</dbReference>
<dbReference type="PROSITE" id="PS50023">
    <property type="entry name" value="LIM_DOMAIN_2"/>
    <property type="match status" value="1"/>
</dbReference>
<keyword evidence="2 4" id="KW-0862">Zinc</keyword>
<protein>
    <recommendedName>
        <fullName evidence="5">LIM zinc-binding domain-containing protein</fullName>
    </recommendedName>
</protein>
<dbReference type="HOGENOM" id="CLU_009339_1_0_1"/>
<dbReference type="InParanoid" id="B0VZ01"/>
<dbReference type="STRING" id="7176.B0VZ01"/>
<dbReference type="eggNOG" id="KOG4575">
    <property type="taxonomic scope" value="Eukaryota"/>
</dbReference>
<keyword evidence="3 4" id="KW-0440">LIM domain</keyword>
<dbReference type="VEuPathDB" id="VectorBase:CPIJ000133"/>
<dbReference type="PANTHER" id="PTHR47020">
    <property type="entry name" value="HILLARIN"/>
    <property type="match status" value="1"/>
</dbReference>
<evidence type="ECO:0000313" key="7">
    <source>
        <dbReference type="EnsemblMetazoa" id="CPIJ000133-PA"/>
    </source>
</evidence>
<dbReference type="OrthoDB" id="6129702at2759"/>
<reference evidence="7" key="2">
    <citation type="submission" date="2020-05" db="UniProtKB">
        <authorList>
            <consortium name="EnsemblMetazoa"/>
        </authorList>
    </citation>
    <scope>IDENTIFICATION</scope>
    <source>
        <strain evidence="7">JHB</strain>
    </source>
</reference>
<evidence type="ECO:0000313" key="8">
    <source>
        <dbReference type="Proteomes" id="UP000002320"/>
    </source>
</evidence>
<dbReference type="InterPro" id="IPR001781">
    <property type="entry name" value="Znf_LIM"/>
</dbReference>
<dbReference type="SMART" id="SM00460">
    <property type="entry name" value="TGc"/>
    <property type="match status" value="1"/>
</dbReference>
<dbReference type="InterPro" id="IPR002931">
    <property type="entry name" value="Transglutaminase-like"/>
</dbReference>
<keyword evidence="8" id="KW-1185">Reference proteome</keyword>
<name>B0VZ01_CULQU</name>
<evidence type="ECO:0000256" key="1">
    <source>
        <dbReference type="ARBA" id="ARBA00022723"/>
    </source>
</evidence>
<dbReference type="OMA" id="NEFQDEW"/>
<evidence type="ECO:0000256" key="2">
    <source>
        <dbReference type="ARBA" id="ARBA00022833"/>
    </source>
</evidence>
<keyword evidence="1 4" id="KW-0479">Metal-binding</keyword>
<sequence length="813" mass="94430">MYRPNFYESTCLRCSEIVYQVDRVGPLKDFTFFHSGCFKCKKCGTKLTLKTYYNNQHNHDDKEVKALYRHQKEKQGIAGCRSRFRKKQNKLPQAEKQHTHTQVLVTAIKGVTVQRQTTPNGFNGIIREGSSPPQIDPDYKYGRFDASALHIAHALKQTEVQKAYDKLREKPIDYYLARDEQAKLEMKHRKEEDDLYRRFARKREEEDKRMQSEFQDEWERELQRLAHKFEKEMTTSRRTREDQSILTLKHEQQKEDLEKNMTIRKTKKKESLTRKLLEHERSETAALVDRQSSEMLELISVRRSEYMQNESIFLDDEFTEGTETLEYPLVAPKPAPPALSKFQIYNDPIEFQDVDQIAITVAQEDQKTFTDLVRMLVGRCTSDIEKARTIFRWITVKNLNTMTFDDDLRGDTPMGLLRGIKYGTESYHVLFKRLCSYAGLHCVVIKGYSKSAGYQPGVKFQDSSHPKNSRFRNSWNAVYVAGAWRFVQCNWGARHLVNAKEAPKSGKGKNDSLRYEYDDHYFLTDPREFIYEFFPLQEEWQLLKRPITLGEFENLPFVRSLFFRYGLHFADEGYGAVVFTDDTGAATVRIAMPSDMQGCLIFHYNLKFYDSEDDSYDGVSLKRFVMQSVISNIVAFRVHAPCSGAFLLDIFANAVTPQEYLTGEPMKFKSVCKFKICCEELQTVMVPLPDCASGEWGPTKATRLFGLIPITHQEPLIFAGRGVELQFRMSRPLTDFMATLHKNGIEEKKMSKYVQHNVVGDTITFNISFPQEGQYGLDIYTREVGSITNNNNSSEKHLLTHCCKYLINSSKRN</sequence>
<dbReference type="VEuPathDB" id="VectorBase:CQUJHB013874"/>
<dbReference type="Pfam" id="PF23265">
    <property type="entry name" value="Ig-like_KY"/>
    <property type="match status" value="2"/>
</dbReference>
<evidence type="ECO:0000313" key="6">
    <source>
        <dbReference type="EMBL" id="EDS25756.1"/>
    </source>
</evidence>
<dbReference type="GO" id="GO:0046872">
    <property type="term" value="F:metal ion binding"/>
    <property type="evidence" value="ECO:0007669"/>
    <property type="project" value="UniProtKB-KW"/>
</dbReference>
<dbReference type="eggNOG" id="KOG1700">
    <property type="taxonomic scope" value="Eukaryota"/>
</dbReference>
<dbReference type="EMBL" id="DS231813">
    <property type="protein sequence ID" value="EDS25756.1"/>
    <property type="molecule type" value="Genomic_DNA"/>
</dbReference>
<dbReference type="InterPro" id="IPR038765">
    <property type="entry name" value="Papain-like_cys_pep_sf"/>
</dbReference>
<reference evidence="6" key="1">
    <citation type="submission" date="2007-03" db="EMBL/GenBank/DDBJ databases">
        <title>Annotation of Culex pipiens quinquefasciatus.</title>
        <authorList>
            <consortium name="The Broad Institute Genome Sequencing Platform"/>
            <person name="Atkinson P.W."/>
            <person name="Hemingway J."/>
            <person name="Christensen B.M."/>
            <person name="Higgs S."/>
            <person name="Kodira C."/>
            <person name="Hannick L."/>
            <person name="Megy K."/>
            <person name="O'Leary S."/>
            <person name="Pearson M."/>
            <person name="Haas B.J."/>
            <person name="Mauceli E."/>
            <person name="Wortman J.R."/>
            <person name="Lee N.H."/>
            <person name="Guigo R."/>
            <person name="Stanke M."/>
            <person name="Alvarado L."/>
            <person name="Amedeo P."/>
            <person name="Antoine C.H."/>
            <person name="Arensburger P."/>
            <person name="Bidwell S.L."/>
            <person name="Crawford M."/>
            <person name="Camaro F."/>
            <person name="Devon K."/>
            <person name="Engels R."/>
            <person name="Hammond M."/>
            <person name="Howarth C."/>
            <person name="Koehrsen M."/>
            <person name="Lawson D."/>
            <person name="Montgomery P."/>
            <person name="Nene V."/>
            <person name="Nusbaum C."/>
            <person name="Puiu D."/>
            <person name="Romero-Severson J."/>
            <person name="Severson D.W."/>
            <person name="Shumway M."/>
            <person name="Sisk P."/>
            <person name="Stolte C."/>
            <person name="Zeng Q."/>
            <person name="Eisenstadt E."/>
            <person name="Fraser-Liggett C."/>
            <person name="Strausberg R."/>
            <person name="Galagan J."/>
            <person name="Birren B."/>
            <person name="Collins F.H."/>
        </authorList>
    </citation>
    <scope>NUCLEOTIDE SEQUENCE [LARGE SCALE GENOMIC DNA]</scope>
    <source>
        <strain evidence="6">JHB</strain>
    </source>
</reference>
<dbReference type="EnsemblMetazoa" id="CPIJ000133-RA">
    <property type="protein sequence ID" value="CPIJ000133-PA"/>
    <property type="gene ID" value="CPIJ000133"/>
</dbReference>
<organism>
    <name type="scientific">Culex quinquefasciatus</name>
    <name type="common">Southern house mosquito</name>
    <name type="synonym">Culex pungens</name>
    <dbReference type="NCBI Taxonomy" id="7176"/>
    <lineage>
        <taxon>Eukaryota</taxon>
        <taxon>Metazoa</taxon>
        <taxon>Ecdysozoa</taxon>
        <taxon>Arthropoda</taxon>
        <taxon>Hexapoda</taxon>
        <taxon>Insecta</taxon>
        <taxon>Pterygota</taxon>
        <taxon>Neoptera</taxon>
        <taxon>Endopterygota</taxon>
        <taxon>Diptera</taxon>
        <taxon>Nematocera</taxon>
        <taxon>Culicoidea</taxon>
        <taxon>Culicidae</taxon>
        <taxon>Culicinae</taxon>
        <taxon>Culicini</taxon>
        <taxon>Culex</taxon>
        <taxon>Culex</taxon>
    </lineage>
</organism>
<evidence type="ECO:0000256" key="3">
    <source>
        <dbReference type="ARBA" id="ARBA00023038"/>
    </source>
</evidence>
<dbReference type="InterPro" id="IPR056564">
    <property type="entry name" value="Ig-like_KY"/>
</dbReference>
<dbReference type="Proteomes" id="UP000002320">
    <property type="component" value="Unassembled WGS sequence"/>
</dbReference>
<accession>B0VZ01</accession>
<dbReference type="KEGG" id="cqu:CpipJ_CPIJ000133"/>